<accession>A0AAE2D5H7</accession>
<evidence type="ECO:0000313" key="3">
    <source>
        <dbReference type="Proteomes" id="UP001292079"/>
    </source>
</evidence>
<reference evidence="2" key="1">
    <citation type="submission" date="2022-04" db="EMBL/GenBank/DDBJ databases">
        <authorList>
            <person name="Xu L."/>
            <person name="Lv Z."/>
        </authorList>
    </citation>
    <scope>NUCLEOTIDE SEQUENCE</scope>
    <source>
        <strain evidence="2">LV_2022a</strain>
    </source>
</reference>
<gene>
    <name evidence="2" type="ORF">MN116_006402</name>
</gene>
<dbReference type="EMBL" id="JALJAT010000004">
    <property type="protein sequence ID" value="KAK4470890.1"/>
    <property type="molecule type" value="Genomic_DNA"/>
</dbReference>
<sequence length="231" mass="26979">MSDIKDTLETVKSIHTPLNINENNIVSNENELCNELINNPSNIEDVTFYGTNEKCQIDNNYIQKNAILINFSEQSVNSSTSIMNINDKNCNLLSEKIIYSIKDDNTTDNISSINSVNKNWKNVRHTMKFVLLNKSKNKSEHDDSRRDSFMNRFSTQRRGTYTHEYDNTNETQLHSYQPSFRINNNINAQTNDCIQQNDALFESWFNQQSEIDEKQHEIEYLIKSFKQNSNV</sequence>
<comment type="caution">
    <text evidence="2">The sequence shown here is derived from an EMBL/GenBank/DDBJ whole genome shotgun (WGS) entry which is preliminary data.</text>
</comment>
<keyword evidence="3" id="KW-1185">Reference proteome</keyword>
<organism evidence="2 3">
    <name type="scientific">Schistosoma mekongi</name>
    <name type="common">Parasitic worm</name>
    <dbReference type="NCBI Taxonomy" id="38744"/>
    <lineage>
        <taxon>Eukaryota</taxon>
        <taxon>Metazoa</taxon>
        <taxon>Spiralia</taxon>
        <taxon>Lophotrochozoa</taxon>
        <taxon>Platyhelminthes</taxon>
        <taxon>Trematoda</taxon>
        <taxon>Digenea</taxon>
        <taxon>Strigeidida</taxon>
        <taxon>Schistosomatoidea</taxon>
        <taxon>Schistosomatidae</taxon>
        <taxon>Schistosoma</taxon>
    </lineage>
</organism>
<feature type="region of interest" description="Disordered" evidence="1">
    <location>
        <begin position="136"/>
        <end position="159"/>
    </location>
</feature>
<dbReference type="AlphaFoldDB" id="A0AAE2D5H7"/>
<dbReference type="Proteomes" id="UP001292079">
    <property type="component" value="Unassembled WGS sequence"/>
</dbReference>
<protein>
    <submittedName>
        <fullName evidence="2">Uncharacterized protein</fullName>
    </submittedName>
</protein>
<reference evidence="2" key="2">
    <citation type="journal article" date="2023" name="Infect Dis Poverty">
        <title>Chromosome-scale genome of the human blood fluke Schistosoma mekongi and its implications for public health.</title>
        <authorList>
            <person name="Zhou M."/>
            <person name="Xu L."/>
            <person name="Xu D."/>
            <person name="Chen W."/>
            <person name="Khan J."/>
            <person name="Hu Y."/>
            <person name="Huang H."/>
            <person name="Wei H."/>
            <person name="Zhang Y."/>
            <person name="Chusongsang P."/>
            <person name="Tanasarnprasert K."/>
            <person name="Hu X."/>
            <person name="Limpanont Y."/>
            <person name="Lv Z."/>
        </authorList>
    </citation>
    <scope>NUCLEOTIDE SEQUENCE</scope>
    <source>
        <strain evidence="2">LV_2022a</strain>
    </source>
</reference>
<evidence type="ECO:0000256" key="1">
    <source>
        <dbReference type="SAM" id="MobiDB-lite"/>
    </source>
</evidence>
<proteinExistence type="predicted"/>
<feature type="compositionally biased region" description="Basic and acidic residues" evidence="1">
    <location>
        <begin position="137"/>
        <end position="149"/>
    </location>
</feature>
<evidence type="ECO:0000313" key="2">
    <source>
        <dbReference type="EMBL" id="KAK4470890.1"/>
    </source>
</evidence>
<feature type="non-terminal residue" evidence="2">
    <location>
        <position position="231"/>
    </location>
</feature>
<name>A0AAE2D5H7_SCHME</name>